<accession>A0A850T000</accession>
<evidence type="ECO:0000313" key="1">
    <source>
        <dbReference type="EMBL" id="NWH06854.1"/>
    </source>
</evidence>
<sequence>MDKYSFKAKWYNPDNSPPSSRQTSIRLPILASARIDAICEMFPNKTKSAILNDLIVQALEMFIDELEPEPGKEISDDEDGICYEDIGESGRFTKLTQKYLNQYQEDTKEEDKVRIEDPVYYVPHSDLKNK</sequence>
<dbReference type="RefSeq" id="WP_178368302.1">
    <property type="nucleotide sequence ID" value="NZ_JACADJ010000126.1"/>
</dbReference>
<reference evidence="1 2" key="1">
    <citation type="submission" date="2020-06" db="EMBL/GenBank/DDBJ databases">
        <title>High-quality draft genome of sulfate reducer Desulfobacter latus type strain AcrS2 isolated from marine sediment.</title>
        <authorList>
            <person name="Hoppe M."/>
            <person name="Larsen C.K."/>
            <person name="Marshall I.P.G."/>
            <person name="Schramm A."/>
            <person name="Marietou A.G."/>
        </authorList>
    </citation>
    <scope>NUCLEOTIDE SEQUENCE [LARGE SCALE GENOMIC DNA]</scope>
    <source>
        <strain evidence="1 2">AcRS2</strain>
    </source>
</reference>
<keyword evidence="2" id="KW-1185">Reference proteome</keyword>
<dbReference type="EMBL" id="JACADJ010000126">
    <property type="protein sequence ID" value="NWH06854.1"/>
    <property type="molecule type" value="Genomic_DNA"/>
</dbReference>
<dbReference type="AlphaFoldDB" id="A0A850T000"/>
<comment type="caution">
    <text evidence="1">The sequence shown here is derived from an EMBL/GenBank/DDBJ whole genome shotgun (WGS) entry which is preliminary data.</text>
</comment>
<dbReference type="Proteomes" id="UP000553343">
    <property type="component" value="Unassembled WGS sequence"/>
</dbReference>
<proteinExistence type="predicted"/>
<name>A0A850T000_9BACT</name>
<evidence type="ECO:0000313" key="2">
    <source>
        <dbReference type="Proteomes" id="UP000553343"/>
    </source>
</evidence>
<protein>
    <submittedName>
        <fullName evidence="1">Uncharacterized protein</fullName>
    </submittedName>
</protein>
<gene>
    <name evidence="1" type="ORF">HXW94_18040</name>
</gene>
<organism evidence="1 2">
    <name type="scientific">Desulfobacter latus</name>
    <dbReference type="NCBI Taxonomy" id="2292"/>
    <lineage>
        <taxon>Bacteria</taxon>
        <taxon>Pseudomonadati</taxon>
        <taxon>Thermodesulfobacteriota</taxon>
        <taxon>Desulfobacteria</taxon>
        <taxon>Desulfobacterales</taxon>
        <taxon>Desulfobacteraceae</taxon>
        <taxon>Desulfobacter</taxon>
    </lineage>
</organism>